<dbReference type="Gene3D" id="2.170.130.10">
    <property type="entry name" value="TonB-dependent receptor, plug domain"/>
    <property type="match status" value="1"/>
</dbReference>
<dbReference type="SUPFAM" id="SSF49464">
    <property type="entry name" value="Carboxypeptidase regulatory domain-like"/>
    <property type="match status" value="1"/>
</dbReference>
<evidence type="ECO:0000256" key="5">
    <source>
        <dbReference type="ARBA" id="ARBA00023136"/>
    </source>
</evidence>
<evidence type="ECO:0000313" key="10">
    <source>
        <dbReference type="EMBL" id="RNI35795.1"/>
    </source>
</evidence>
<keyword evidence="10" id="KW-0675">Receptor</keyword>
<evidence type="ECO:0000256" key="6">
    <source>
        <dbReference type="ARBA" id="ARBA00023237"/>
    </source>
</evidence>
<feature type="chain" id="PRO_5017978800" evidence="8">
    <location>
        <begin position="50"/>
        <end position="1046"/>
    </location>
</feature>
<dbReference type="Pfam" id="PF07715">
    <property type="entry name" value="Plug"/>
    <property type="match status" value="1"/>
</dbReference>
<gene>
    <name evidence="10" type="ORF">EFY79_12640</name>
</gene>
<dbReference type="PROSITE" id="PS52016">
    <property type="entry name" value="TONB_DEPENDENT_REC_3"/>
    <property type="match status" value="1"/>
</dbReference>
<keyword evidence="2 7" id="KW-0813">Transport</keyword>
<name>A0A3M9NEB8_9BACT</name>
<dbReference type="InterPro" id="IPR023997">
    <property type="entry name" value="TonB-dep_OMP_SusC/RagA_CS"/>
</dbReference>
<organism evidence="10 11">
    <name type="scientific">Hanamia caeni</name>
    <dbReference type="NCBI Taxonomy" id="2294116"/>
    <lineage>
        <taxon>Bacteria</taxon>
        <taxon>Pseudomonadati</taxon>
        <taxon>Bacteroidota</taxon>
        <taxon>Chitinophagia</taxon>
        <taxon>Chitinophagales</taxon>
        <taxon>Chitinophagaceae</taxon>
        <taxon>Hanamia</taxon>
    </lineage>
</organism>
<evidence type="ECO:0000256" key="1">
    <source>
        <dbReference type="ARBA" id="ARBA00004571"/>
    </source>
</evidence>
<dbReference type="Pfam" id="PF13715">
    <property type="entry name" value="CarbopepD_reg_2"/>
    <property type="match status" value="1"/>
</dbReference>
<dbReference type="NCBIfam" id="TIGR04057">
    <property type="entry name" value="SusC_RagA_signa"/>
    <property type="match status" value="1"/>
</dbReference>
<feature type="signal peptide" evidence="8">
    <location>
        <begin position="1"/>
        <end position="49"/>
    </location>
</feature>
<keyword evidence="5 7" id="KW-0472">Membrane</keyword>
<evidence type="ECO:0000256" key="4">
    <source>
        <dbReference type="ARBA" id="ARBA00022692"/>
    </source>
</evidence>
<keyword evidence="3 7" id="KW-1134">Transmembrane beta strand</keyword>
<dbReference type="RefSeq" id="WP_123121075.1">
    <property type="nucleotide sequence ID" value="NZ_RJJR01000009.1"/>
</dbReference>
<dbReference type="Proteomes" id="UP000267223">
    <property type="component" value="Unassembled WGS sequence"/>
</dbReference>
<keyword evidence="6 7" id="KW-0998">Cell outer membrane</keyword>
<protein>
    <submittedName>
        <fullName evidence="10">TonB-dependent receptor</fullName>
    </submittedName>
</protein>
<dbReference type="InterPro" id="IPR037066">
    <property type="entry name" value="Plug_dom_sf"/>
</dbReference>
<keyword evidence="11" id="KW-1185">Reference proteome</keyword>
<dbReference type="InterPro" id="IPR008969">
    <property type="entry name" value="CarboxyPept-like_regulatory"/>
</dbReference>
<dbReference type="Gene3D" id="2.40.170.20">
    <property type="entry name" value="TonB-dependent receptor, beta-barrel domain"/>
    <property type="match status" value="1"/>
</dbReference>
<dbReference type="AlphaFoldDB" id="A0A3M9NEB8"/>
<dbReference type="EMBL" id="RJJR01000009">
    <property type="protein sequence ID" value="RNI35795.1"/>
    <property type="molecule type" value="Genomic_DNA"/>
</dbReference>
<dbReference type="Gene3D" id="2.60.40.1120">
    <property type="entry name" value="Carboxypeptidase-like, regulatory domain"/>
    <property type="match status" value="1"/>
</dbReference>
<keyword evidence="8" id="KW-0732">Signal</keyword>
<keyword evidence="4 7" id="KW-0812">Transmembrane</keyword>
<comment type="similarity">
    <text evidence="7">Belongs to the TonB-dependent receptor family.</text>
</comment>
<sequence length="1046" mass="116513">MKNYFTPNLGFVKPISTSENCKKEPPKAIIKKISLFAFCLMVFCCQAFAQQITVHGKVLDSKTQANLVGATITVVGKQAGTVSDENGEFSIKANVGDQLKIQSVGYAESVVTVTEAPDITVELNAVVQSLNNVVVIGYGTSKKKDLTGAVASIKLENSPVALLPNVNVLDALKGRLPGLNIGVTTNAGGNPSFEIRGQNSIRAEKSPLIVLDGVIYTGSFNEINPSDIASVDVLKDASSAAVYGSRSANGVILITTKRGKAGKPLINFRATSGIQTYTRKPDMRDGPQFIQFRTDVQKMNGASPSDLEIDRLLNPKELEAYNAGHTVNWWNEVTSPAPFQDYQMSVSGGSEGVNYYVSGDYMNQKGIVYNDQFKKFTFLAKLEAKITSWMKYGITLSVANKNADGVSADLEKGTIMGPYSYVHSTFPGFENWYERYPQSSTTTFSPFWRTLTYDEDRNQNYRSTNFLRFDIPWVDGLSYTATYALNRWEGHGSQFNDEKTFVNTLKLTDLQDQTKFLVDANGYRNNSQRTDWYLSHIVNYNQIFNNHSFDVTLLAERQEVKNRSMSLSAKDFSQAGTTVLGVNSLELGDPTKRSVSTSLNQLDQLAYMARVNYVYKQRYHLSASIRKDGYSGFATGNQYGTFRALAAAWTASGESFVRDNLPFVNFLKLRASYGENGNPTVGAYATFPSIATSNYLFGTNSVNTAYVNRLANKNLKWETTTSFNLGMDFSIFKDVVSGNIDYYNSNTTDLLIRRAIPIMNGFTTVDDNLGKNHNSGLEIQINTNNIQTKDFKWSSGLYFWKNRNKIITIYGLDGNKDGREDDDIANGYFIGKSLGAIYDYTFDGIIQTEDTAFIRQYGGRPGDVKLKDLNNNGKIDPDDRSIIGYTKPNYSLSFSNTISYKNLELYFMFSTIQGGGKDNYYLASNQFAQNPNTLFATVANWLDKPYWMPDHPSNITPRPNYSNTYGYKFSQGHSFIRLQDVILSYQLDNKLLANTPVKNLKVYVAGKNLLTWTKWEGLDPETATTFASVNGFPVMKTVTFGLDVSF</sequence>
<dbReference type="GO" id="GO:0009279">
    <property type="term" value="C:cell outer membrane"/>
    <property type="evidence" value="ECO:0007669"/>
    <property type="project" value="UniProtKB-SubCell"/>
</dbReference>
<accession>A0A3M9NEB8</accession>
<dbReference type="SUPFAM" id="SSF56935">
    <property type="entry name" value="Porins"/>
    <property type="match status" value="1"/>
</dbReference>
<dbReference type="InterPro" id="IPR036942">
    <property type="entry name" value="Beta-barrel_TonB_sf"/>
</dbReference>
<feature type="domain" description="TonB-dependent receptor plug" evidence="9">
    <location>
        <begin position="143"/>
        <end position="251"/>
    </location>
</feature>
<evidence type="ECO:0000256" key="2">
    <source>
        <dbReference type="ARBA" id="ARBA00022448"/>
    </source>
</evidence>
<dbReference type="InterPro" id="IPR039426">
    <property type="entry name" value="TonB-dep_rcpt-like"/>
</dbReference>
<comment type="subcellular location">
    <subcellularLocation>
        <location evidence="1 7">Cell outer membrane</location>
        <topology evidence="1 7">Multi-pass membrane protein</topology>
    </subcellularLocation>
</comment>
<dbReference type="InterPro" id="IPR023996">
    <property type="entry name" value="TonB-dep_OMP_SusC/RagA"/>
</dbReference>
<evidence type="ECO:0000256" key="3">
    <source>
        <dbReference type="ARBA" id="ARBA00022452"/>
    </source>
</evidence>
<evidence type="ECO:0000259" key="9">
    <source>
        <dbReference type="Pfam" id="PF07715"/>
    </source>
</evidence>
<dbReference type="InterPro" id="IPR012910">
    <property type="entry name" value="Plug_dom"/>
</dbReference>
<comment type="caution">
    <text evidence="10">The sequence shown here is derived from an EMBL/GenBank/DDBJ whole genome shotgun (WGS) entry which is preliminary data.</text>
</comment>
<reference evidence="10 11" key="1">
    <citation type="submission" date="2018-11" db="EMBL/GenBank/DDBJ databases">
        <title>Draft genome sequence of Ferruginibacter sp. BO-59.</title>
        <authorList>
            <person name="Im W.T."/>
        </authorList>
    </citation>
    <scope>NUCLEOTIDE SEQUENCE [LARGE SCALE GENOMIC DNA]</scope>
    <source>
        <strain evidence="10 11">BO-59</strain>
    </source>
</reference>
<dbReference type="OrthoDB" id="9768177at2"/>
<evidence type="ECO:0000256" key="7">
    <source>
        <dbReference type="PROSITE-ProRule" id="PRU01360"/>
    </source>
</evidence>
<evidence type="ECO:0000313" key="11">
    <source>
        <dbReference type="Proteomes" id="UP000267223"/>
    </source>
</evidence>
<proteinExistence type="inferred from homology"/>
<dbReference type="NCBIfam" id="TIGR04056">
    <property type="entry name" value="OMP_RagA_SusC"/>
    <property type="match status" value="1"/>
</dbReference>
<evidence type="ECO:0000256" key="8">
    <source>
        <dbReference type="SAM" id="SignalP"/>
    </source>
</evidence>